<dbReference type="AlphaFoldDB" id="A0A376WAE6"/>
<dbReference type="PANTHER" id="PTHR11908:SF132">
    <property type="entry name" value="ALDEHYDE OXIDASE 1-RELATED"/>
    <property type="match status" value="1"/>
</dbReference>
<comment type="similarity">
    <text evidence="1">Belongs to the xanthine dehydrogenase family.</text>
</comment>
<gene>
    <name evidence="4" type="primary">hcrA_4</name>
    <name evidence="4" type="ORF">NCTC9081_05988</name>
</gene>
<name>A0A376WAE6_ECOLX</name>
<dbReference type="GO" id="GO:0005506">
    <property type="term" value="F:iron ion binding"/>
    <property type="evidence" value="ECO:0007669"/>
    <property type="project" value="InterPro"/>
</dbReference>
<dbReference type="Gene3D" id="3.30.365.10">
    <property type="entry name" value="Aldehyde oxidase/xanthine dehydrogenase, molybdopterin binding domain"/>
    <property type="match status" value="1"/>
</dbReference>
<evidence type="ECO:0000259" key="3">
    <source>
        <dbReference type="Pfam" id="PF20256"/>
    </source>
</evidence>
<evidence type="ECO:0000256" key="2">
    <source>
        <dbReference type="ARBA" id="ARBA00022505"/>
    </source>
</evidence>
<accession>A0A376WAE6</accession>
<organism evidence="4 5">
    <name type="scientific">Escherichia coli</name>
    <dbReference type="NCBI Taxonomy" id="562"/>
    <lineage>
        <taxon>Bacteria</taxon>
        <taxon>Pseudomonadati</taxon>
        <taxon>Pseudomonadota</taxon>
        <taxon>Gammaproteobacteria</taxon>
        <taxon>Enterobacterales</taxon>
        <taxon>Enterobacteriaceae</taxon>
        <taxon>Escherichia</taxon>
    </lineage>
</organism>
<proteinExistence type="inferred from homology"/>
<dbReference type="InterPro" id="IPR046867">
    <property type="entry name" value="AldOxase/xan_DH_MoCoBD2"/>
</dbReference>
<dbReference type="PANTHER" id="PTHR11908">
    <property type="entry name" value="XANTHINE DEHYDROGENASE"/>
    <property type="match status" value="1"/>
</dbReference>
<reference evidence="4 5" key="1">
    <citation type="submission" date="2018-06" db="EMBL/GenBank/DDBJ databases">
        <authorList>
            <consortium name="Pathogen Informatics"/>
            <person name="Doyle S."/>
        </authorList>
    </citation>
    <scope>NUCLEOTIDE SEQUENCE [LARGE SCALE GENOMIC DNA]</scope>
    <source>
        <strain evidence="4 5">NCTC9081</strain>
    </source>
</reference>
<keyword evidence="4" id="KW-0560">Oxidoreductase</keyword>
<evidence type="ECO:0000256" key="1">
    <source>
        <dbReference type="ARBA" id="ARBA00006849"/>
    </source>
</evidence>
<dbReference type="EC" id="1.-.-.-" evidence="4"/>
<evidence type="ECO:0000313" key="5">
    <source>
        <dbReference type="Proteomes" id="UP000254716"/>
    </source>
</evidence>
<protein>
    <submittedName>
        <fullName evidence="4">Selenate reductase subunit YgfN</fullName>
        <ecNumber evidence="4">1.-.-.-</ecNumber>
        <ecNumber evidence="4">1.3.7.9</ecNumber>
    </submittedName>
</protein>
<evidence type="ECO:0000313" key="4">
    <source>
        <dbReference type="EMBL" id="STJ20407.1"/>
    </source>
</evidence>
<keyword evidence="2" id="KW-0500">Molybdenum</keyword>
<dbReference type="InterPro" id="IPR037165">
    <property type="entry name" value="AldOxase/xan_DH_Mopterin-bd_sf"/>
</dbReference>
<dbReference type="EC" id="1.3.7.9" evidence="4"/>
<sequence length="159" mass="17164">MGTGSYITPDFAFPYGANFAEVAVNTRTGEIRLDKFYALLDCGTPVNPELALGQIYGATLRAIGHSMSEEIIYDAEGHPLTRDLRSYGAPKIGDIPRDFRAVLVPSDDKVGPFGAKSISEIGVNGAAPAIATAIHDACGIWLREWHFTPEKILTALEKI</sequence>
<dbReference type="GO" id="GO:0016491">
    <property type="term" value="F:oxidoreductase activity"/>
    <property type="evidence" value="ECO:0007669"/>
    <property type="project" value="UniProtKB-KW"/>
</dbReference>
<dbReference type="EMBL" id="UGCV01000008">
    <property type="protein sequence ID" value="STJ20407.1"/>
    <property type="molecule type" value="Genomic_DNA"/>
</dbReference>
<dbReference type="SUPFAM" id="SSF56003">
    <property type="entry name" value="Molybdenum cofactor-binding domain"/>
    <property type="match status" value="1"/>
</dbReference>
<feature type="domain" description="Aldehyde oxidase/xanthine dehydrogenase second molybdopterin binding" evidence="3">
    <location>
        <begin position="8"/>
        <end position="96"/>
    </location>
</feature>
<dbReference type="Pfam" id="PF20256">
    <property type="entry name" value="MoCoBD_2"/>
    <property type="match status" value="1"/>
</dbReference>
<dbReference type="Proteomes" id="UP000254716">
    <property type="component" value="Unassembled WGS sequence"/>
</dbReference>
<dbReference type="InterPro" id="IPR016208">
    <property type="entry name" value="Ald_Oxase/xanthine_DH-like"/>
</dbReference>